<dbReference type="Proteomes" id="UP000470246">
    <property type="component" value="Unassembled WGS sequence"/>
</dbReference>
<accession>A0A7K3W3C4</accession>
<sequence length="78" mass="8224">MTASLYVTGTHVAWMERHLPVGGGDLPRPDGVAHAVAKPVVDGLAASVCGVLVTARTDVDWQATRDAPRCEECQRVVG</sequence>
<proteinExistence type="predicted"/>
<evidence type="ECO:0000313" key="2">
    <source>
        <dbReference type="Proteomes" id="UP000470246"/>
    </source>
</evidence>
<dbReference type="EMBL" id="JAAGWF010000012">
    <property type="protein sequence ID" value="NEK58843.1"/>
    <property type="molecule type" value="Genomic_DNA"/>
</dbReference>
<organism evidence="1 2">
    <name type="scientific">Geodermatophilus sabuli</name>
    <dbReference type="NCBI Taxonomy" id="1564158"/>
    <lineage>
        <taxon>Bacteria</taxon>
        <taxon>Bacillati</taxon>
        <taxon>Actinomycetota</taxon>
        <taxon>Actinomycetes</taxon>
        <taxon>Geodermatophilales</taxon>
        <taxon>Geodermatophilaceae</taxon>
        <taxon>Geodermatophilus</taxon>
    </lineage>
</organism>
<comment type="caution">
    <text evidence="1">The sequence shown here is derived from an EMBL/GenBank/DDBJ whole genome shotgun (WGS) entry which is preliminary data.</text>
</comment>
<dbReference type="AlphaFoldDB" id="A0A7K3W3C4"/>
<evidence type="ECO:0000313" key="1">
    <source>
        <dbReference type="EMBL" id="NEK58843.1"/>
    </source>
</evidence>
<keyword evidence="2" id="KW-1185">Reference proteome</keyword>
<reference evidence="1 2" key="1">
    <citation type="submission" date="2020-02" db="EMBL/GenBank/DDBJ databases">
        <title>Geodermatophilus sabuli CPCC 205279 I12A-02694.</title>
        <authorList>
            <person name="Jiang Z."/>
        </authorList>
    </citation>
    <scope>NUCLEOTIDE SEQUENCE [LARGE SCALE GENOMIC DNA]</scope>
    <source>
        <strain evidence="1 2">I12A-02694</strain>
    </source>
</reference>
<gene>
    <name evidence="1" type="ORF">GCU56_13295</name>
</gene>
<dbReference type="RefSeq" id="WP_163482209.1">
    <property type="nucleotide sequence ID" value="NZ_JAAGWF010000012.1"/>
</dbReference>
<protein>
    <submittedName>
        <fullName evidence="1">Uncharacterized protein</fullName>
    </submittedName>
</protein>
<name>A0A7K3W3C4_9ACTN</name>